<protein>
    <submittedName>
        <fullName evidence="7">Sodium-independent anion transporter</fullName>
    </submittedName>
</protein>
<organism evidence="7 8">
    <name type="scientific">Clostridium perfringens</name>
    <dbReference type="NCBI Taxonomy" id="1502"/>
    <lineage>
        <taxon>Bacteria</taxon>
        <taxon>Bacillati</taxon>
        <taxon>Bacillota</taxon>
        <taxon>Clostridia</taxon>
        <taxon>Eubacteriales</taxon>
        <taxon>Clostridiaceae</taxon>
        <taxon>Clostridium</taxon>
    </lineage>
</organism>
<evidence type="ECO:0000256" key="3">
    <source>
        <dbReference type="ARBA" id="ARBA00022989"/>
    </source>
</evidence>
<feature type="non-terminal residue" evidence="7">
    <location>
        <position position="1"/>
    </location>
</feature>
<dbReference type="PANTHER" id="PTHR43310:SF1">
    <property type="entry name" value="SULFATE TRANSPORTER YBAR-RELATED"/>
    <property type="match status" value="1"/>
</dbReference>
<keyword evidence="2 5" id="KW-0812">Transmembrane</keyword>
<feature type="transmembrane region" description="Helical" evidence="5">
    <location>
        <begin position="55"/>
        <end position="75"/>
    </location>
</feature>
<dbReference type="AlphaFoldDB" id="A0AAW9I5C4"/>
<comment type="subcellular location">
    <subcellularLocation>
        <location evidence="1">Membrane</location>
        <topology evidence="1">Multi-pass membrane protein</topology>
    </subcellularLocation>
</comment>
<evidence type="ECO:0000256" key="2">
    <source>
        <dbReference type="ARBA" id="ARBA00022692"/>
    </source>
</evidence>
<feature type="transmembrane region" description="Helical" evidence="5">
    <location>
        <begin position="107"/>
        <end position="125"/>
    </location>
</feature>
<feature type="non-terminal residue" evidence="7">
    <location>
        <position position="127"/>
    </location>
</feature>
<evidence type="ECO:0000313" key="8">
    <source>
        <dbReference type="Proteomes" id="UP001288778"/>
    </source>
</evidence>
<feature type="domain" description="SLC26A/SulP transporter" evidence="6">
    <location>
        <begin position="19"/>
        <end position="78"/>
    </location>
</feature>
<dbReference type="PANTHER" id="PTHR43310">
    <property type="entry name" value="SULFATE TRANSPORTER YBAR-RELATED"/>
    <property type="match status" value="1"/>
</dbReference>
<keyword evidence="4 5" id="KW-0472">Membrane</keyword>
<gene>
    <name evidence="7" type="ORF">GNF68_17500</name>
</gene>
<accession>A0AAW9I5C4</accession>
<dbReference type="InterPro" id="IPR011547">
    <property type="entry name" value="SLC26A/SulP_dom"/>
</dbReference>
<dbReference type="InterPro" id="IPR052706">
    <property type="entry name" value="Membrane-Transporter-like"/>
</dbReference>
<evidence type="ECO:0000256" key="5">
    <source>
        <dbReference type="SAM" id="Phobius"/>
    </source>
</evidence>
<dbReference type="GO" id="GO:0016020">
    <property type="term" value="C:membrane"/>
    <property type="evidence" value="ECO:0007669"/>
    <property type="project" value="UniProtKB-SubCell"/>
</dbReference>
<evidence type="ECO:0000259" key="6">
    <source>
        <dbReference type="Pfam" id="PF00916"/>
    </source>
</evidence>
<keyword evidence="3 5" id="KW-1133">Transmembrane helix</keyword>
<evidence type="ECO:0000313" key="7">
    <source>
        <dbReference type="EMBL" id="MDZ4910765.1"/>
    </source>
</evidence>
<comment type="caution">
    <text evidence="7">The sequence shown here is derived from an EMBL/GenBank/DDBJ whole genome shotgun (WGS) entry which is preliminary data.</text>
</comment>
<feature type="transmembrane region" description="Helical" evidence="5">
    <location>
        <begin position="25"/>
        <end position="43"/>
    </location>
</feature>
<dbReference type="EMBL" id="WNUI01000710">
    <property type="protein sequence ID" value="MDZ4910765.1"/>
    <property type="molecule type" value="Genomic_DNA"/>
</dbReference>
<evidence type="ECO:0000256" key="1">
    <source>
        <dbReference type="ARBA" id="ARBA00004141"/>
    </source>
</evidence>
<dbReference type="Proteomes" id="UP001288778">
    <property type="component" value="Unassembled WGS sequence"/>
</dbReference>
<sequence>GMISAATGAMASLMGPLVAMHGSEYLYAATILTGILQLLMGALKFGRFITFVPQPVSTGFVNSLAIIIFLAQLPNFKGESWPMYLMVIGTLLIIYLLPLVTKAIPSALVAIIVMTIIAVWFKAPVQT</sequence>
<evidence type="ECO:0000256" key="4">
    <source>
        <dbReference type="ARBA" id="ARBA00023136"/>
    </source>
</evidence>
<name>A0AAW9I5C4_CLOPF</name>
<feature type="transmembrane region" description="Helical" evidence="5">
    <location>
        <begin position="81"/>
        <end position="100"/>
    </location>
</feature>
<dbReference type="Pfam" id="PF00916">
    <property type="entry name" value="Sulfate_transp"/>
    <property type="match status" value="1"/>
</dbReference>
<proteinExistence type="predicted"/>
<reference evidence="7" key="1">
    <citation type="submission" date="2019-11" db="EMBL/GenBank/DDBJ databases">
        <title>Characterization of Clostridium perfringens isolates from swine manure treated agricultural soils.</title>
        <authorList>
            <person name="Wushke S.T."/>
        </authorList>
    </citation>
    <scope>NUCLEOTIDE SEQUENCE</scope>
    <source>
        <strain evidence="7">X94</strain>
    </source>
</reference>